<dbReference type="PANTHER" id="PTHR30612:SF0">
    <property type="entry name" value="CHLOROPLAST PROTEIN-TRANSPORTING ATPASE"/>
    <property type="match status" value="1"/>
</dbReference>
<dbReference type="GO" id="GO:0006605">
    <property type="term" value="P:protein targeting"/>
    <property type="evidence" value="ECO:0007669"/>
    <property type="project" value="InterPro"/>
</dbReference>
<keyword evidence="1" id="KW-0653">Protein transport</keyword>
<dbReference type="Proteomes" id="UP000663855">
    <property type="component" value="Unassembled WGS sequence"/>
</dbReference>
<dbReference type="PANTHER" id="PTHR30612">
    <property type="entry name" value="SECA INNER MEMBRANE COMPONENT OF SEC PROTEIN SECRETION SYSTEM"/>
    <property type="match status" value="1"/>
</dbReference>
<dbReference type="AlphaFoldDB" id="A0A814V875"/>
<organism evidence="4 5">
    <name type="scientific">Rotaria magnacalcarata</name>
    <dbReference type="NCBI Taxonomy" id="392030"/>
    <lineage>
        <taxon>Eukaryota</taxon>
        <taxon>Metazoa</taxon>
        <taxon>Spiralia</taxon>
        <taxon>Gnathifera</taxon>
        <taxon>Rotifera</taxon>
        <taxon>Eurotatoria</taxon>
        <taxon>Bdelloidea</taxon>
        <taxon>Philodinida</taxon>
        <taxon>Philodinidae</taxon>
        <taxon>Rotaria</taxon>
    </lineage>
</organism>
<feature type="domain" description="SecA family profile" evidence="3">
    <location>
        <begin position="1"/>
        <end position="697"/>
    </location>
</feature>
<comment type="caution">
    <text evidence="4">The sequence shown here is derived from an EMBL/GenBank/DDBJ whole genome shotgun (WGS) entry which is preliminary data.</text>
</comment>
<dbReference type="SUPFAM" id="SSF52540">
    <property type="entry name" value="P-loop containing nucleoside triphosphate hydrolases"/>
    <property type="match status" value="2"/>
</dbReference>
<dbReference type="Gene3D" id="3.40.50.300">
    <property type="entry name" value="P-loop containing nucleotide triphosphate hydrolases"/>
    <property type="match status" value="2"/>
</dbReference>
<keyword evidence="1" id="KW-0813">Transport</keyword>
<accession>A0A814V875</accession>
<dbReference type="GO" id="GO:0016020">
    <property type="term" value="C:membrane"/>
    <property type="evidence" value="ECO:0007669"/>
    <property type="project" value="InterPro"/>
</dbReference>
<dbReference type="GO" id="GO:0005524">
    <property type="term" value="F:ATP binding"/>
    <property type="evidence" value="ECO:0007669"/>
    <property type="project" value="InterPro"/>
</dbReference>
<evidence type="ECO:0000313" key="4">
    <source>
        <dbReference type="EMBL" id="CAF1184642.1"/>
    </source>
</evidence>
<dbReference type="PROSITE" id="PS51196">
    <property type="entry name" value="SECA_MOTOR_DEAD"/>
    <property type="match status" value="1"/>
</dbReference>
<dbReference type="InterPro" id="IPR011115">
    <property type="entry name" value="SecA_DEAD"/>
</dbReference>
<evidence type="ECO:0000313" key="5">
    <source>
        <dbReference type="Proteomes" id="UP000663855"/>
    </source>
</evidence>
<evidence type="ECO:0000259" key="3">
    <source>
        <dbReference type="PROSITE" id="PS51196"/>
    </source>
</evidence>
<dbReference type="Pfam" id="PF07517">
    <property type="entry name" value="SecA_DEAD"/>
    <property type="match status" value="1"/>
</dbReference>
<evidence type="ECO:0000256" key="2">
    <source>
        <dbReference type="ARBA" id="ARBA00023010"/>
    </source>
</evidence>
<dbReference type="EMBL" id="CAJNOV010004716">
    <property type="protein sequence ID" value="CAF1184642.1"/>
    <property type="molecule type" value="Genomic_DNA"/>
</dbReference>
<dbReference type="GO" id="GO:0006886">
    <property type="term" value="P:intracellular protein transport"/>
    <property type="evidence" value="ECO:0007669"/>
    <property type="project" value="InterPro"/>
</dbReference>
<name>A0A814V875_9BILA</name>
<proteinExistence type="predicted"/>
<dbReference type="InterPro" id="IPR027417">
    <property type="entry name" value="P-loop_NTPase"/>
</dbReference>
<dbReference type="GO" id="GO:0017038">
    <property type="term" value="P:protein import"/>
    <property type="evidence" value="ECO:0007669"/>
    <property type="project" value="InterPro"/>
</dbReference>
<keyword evidence="2" id="KW-0811">Translocation</keyword>
<evidence type="ECO:0000256" key="1">
    <source>
        <dbReference type="ARBA" id="ARBA00022927"/>
    </source>
</evidence>
<protein>
    <recommendedName>
        <fullName evidence="3">SecA family profile domain-containing protein</fullName>
    </recommendedName>
</protein>
<dbReference type="InterPro" id="IPR000185">
    <property type="entry name" value="SecA"/>
</dbReference>
<reference evidence="4" key="1">
    <citation type="submission" date="2021-02" db="EMBL/GenBank/DDBJ databases">
        <authorList>
            <person name="Nowell W R."/>
        </authorList>
    </citation>
    <scope>NUCLEOTIDE SEQUENCE</scope>
</reference>
<gene>
    <name evidence="4" type="ORF">CJN711_LOCUS11189</name>
</gene>
<sequence length="750" mass="86341">MKRISRAHRDGQDTKGPNIVNALFQVTLLHVLLETDYPLGILNNPFVGFLDCLIRNPNDVSSLEKFIVEKLSSLQKDKLNNLIQFEKYFQGFNGKIQENSPAETITPYDVINFNNLLDKVNESIKIEGGLVIIQSIFSKVLQETLLIEHIIEKYQLIFSHENEIENLRHVLMRINENLLLLCNNVFIREHIDQIYQGITSKLNSSLPSYQKIAKEKIISFIVLIGKVSGAKQLLDQLADASFTVWDTILHEVEFSQVFNREMSKCGIALSENDIEKTLLFLNRIRIQLDSQIVALLLFIHSRGKGLLEQIRTGEEKTLIVGIATVFFALCGQAVDVLSSNRDLTIEGERKCRSFFELLKLESGHICSENDEVNHQSYRLNLNPCQGNIIYGEVETFQRDILEEEFNNKKKSLYKLKRWVDSAFQARIMTEDDHFVLNIPKTDGQNNQKQKTIVVLDKDTGVEQYSARWSHGLAQFLELKYRRKLSVECLKAVFIANKAFFQRYKSCLYDLTGTLGSENSQSFISDLYYVKFADLSTSKKKCYNQLSNKVAFEYSDWLDLIAKESIKIGKKRPVLIVCENVGATDNIWNELIRNGVPPLTIEKYRSDGDNIEERFRKTPATTDPEVNKQGGLHVILNYPPENVRVEEQVFGRTARNGAVGTGQFILQVDKFVYEHMYELDQYPTDQRKLKVEELADIILERENINRDNKEAARLSELKQTSTLRLEVEELFEKFNEFKRKKAKNSISTVAR</sequence>
<dbReference type="InterPro" id="IPR014018">
    <property type="entry name" value="SecA_motor_DEAD"/>
</dbReference>